<sequence>MGVKTFWYLTQADGDYPWSPGGLFPVDGARQIELAKTIDDGGFEGALVATWPNDPFISATWAAAHTMRMKFLVAVYANMTPARLLAEKALTFDAFSGGRLLINSVNGRENILTKYDMNVPHDDRYELGEQYWADFRRIYAEGTESNFPNTPLRIDAPAGHQVPLWGTGDSPAGLANSGKVLDTYLAMLRETSFIEDKFSAARAAAEAAGREFTDFGALTGVIVRPTKAQAHDRFRSLFEKTGVEQIAHVLDNAVRRRTQGKQDLKTFTARDAQRQGWADKIASGRLPEPEELYVGDGLYAGITAWSPLDIFGTGSSAVYYVGDPDSITDSVRTLRGRTGLTALILAGWPLIEEAKWVAEHLVPRFDELS</sequence>
<evidence type="ECO:0000256" key="3">
    <source>
        <dbReference type="ARBA" id="ARBA00023002"/>
    </source>
</evidence>
<evidence type="ECO:0000313" key="6">
    <source>
        <dbReference type="EMBL" id="KAB2586459.1"/>
    </source>
</evidence>
<name>A0A0C2WCW0_RHOER</name>
<dbReference type="Gene3D" id="3.20.20.30">
    <property type="entry name" value="Luciferase-like domain"/>
    <property type="match status" value="1"/>
</dbReference>
<dbReference type="PANTHER" id="PTHR42847:SF4">
    <property type="entry name" value="ALKANESULFONATE MONOOXYGENASE-RELATED"/>
    <property type="match status" value="1"/>
</dbReference>
<evidence type="ECO:0000256" key="1">
    <source>
        <dbReference type="ARBA" id="ARBA00022630"/>
    </source>
</evidence>
<evidence type="ECO:0000313" key="7">
    <source>
        <dbReference type="Proteomes" id="UP000325576"/>
    </source>
</evidence>
<dbReference type="Pfam" id="PF00296">
    <property type="entry name" value="Bac_luciferase"/>
    <property type="match status" value="1"/>
</dbReference>
<dbReference type="EMBL" id="MRBO01000186">
    <property type="protein sequence ID" value="KAB2586459.1"/>
    <property type="molecule type" value="Genomic_DNA"/>
</dbReference>
<proteinExistence type="predicted"/>
<feature type="domain" description="Luciferase-like" evidence="5">
    <location>
        <begin position="27"/>
        <end position="334"/>
    </location>
</feature>
<dbReference type="InterPro" id="IPR050172">
    <property type="entry name" value="SsuD_RutA_monooxygenase"/>
</dbReference>
<dbReference type="SUPFAM" id="SSF51679">
    <property type="entry name" value="Bacterial luciferase-like"/>
    <property type="match status" value="1"/>
</dbReference>
<evidence type="ECO:0000256" key="2">
    <source>
        <dbReference type="ARBA" id="ARBA00022643"/>
    </source>
</evidence>
<keyword evidence="2" id="KW-0288">FMN</keyword>
<dbReference type="AlphaFoldDB" id="A0A0C2WCW0"/>
<keyword evidence="4 6" id="KW-0503">Monooxygenase</keyword>
<dbReference type="InterPro" id="IPR011251">
    <property type="entry name" value="Luciferase-like_dom"/>
</dbReference>
<keyword evidence="3" id="KW-0560">Oxidoreductase</keyword>
<dbReference type="PANTHER" id="PTHR42847">
    <property type="entry name" value="ALKANESULFONATE MONOOXYGENASE"/>
    <property type="match status" value="1"/>
</dbReference>
<gene>
    <name evidence="6" type="ORF">BS297_05135</name>
</gene>
<evidence type="ECO:0000259" key="5">
    <source>
        <dbReference type="Pfam" id="PF00296"/>
    </source>
</evidence>
<dbReference type="GO" id="GO:0046306">
    <property type="term" value="P:alkanesulfonate catabolic process"/>
    <property type="evidence" value="ECO:0007669"/>
    <property type="project" value="TreeGrafter"/>
</dbReference>
<reference evidence="6 7" key="1">
    <citation type="journal article" date="2017" name="Poromechanics V (2013)">
        <title>Genomic Characterization of the Arsenic-Tolerant Actinobacterium, &lt;i&gt;Rhodococcus erythropolis&lt;/i&gt; S43.</title>
        <authorList>
            <person name="Retamal-Morales G."/>
            <person name="Mehnert M."/>
            <person name="Schwabe R."/>
            <person name="Tischler D."/>
            <person name="Schloemann M."/>
            <person name="Levican G.J."/>
        </authorList>
    </citation>
    <scope>NUCLEOTIDE SEQUENCE [LARGE SCALE GENOMIC DNA]</scope>
    <source>
        <strain evidence="6 7">S43</strain>
    </source>
</reference>
<organism evidence="6 7">
    <name type="scientific">Rhodococcus erythropolis</name>
    <name type="common">Arthrobacter picolinophilus</name>
    <dbReference type="NCBI Taxonomy" id="1833"/>
    <lineage>
        <taxon>Bacteria</taxon>
        <taxon>Bacillati</taxon>
        <taxon>Actinomycetota</taxon>
        <taxon>Actinomycetes</taxon>
        <taxon>Mycobacteriales</taxon>
        <taxon>Nocardiaceae</taxon>
        <taxon>Rhodococcus</taxon>
        <taxon>Rhodococcus erythropolis group</taxon>
    </lineage>
</organism>
<dbReference type="InterPro" id="IPR036661">
    <property type="entry name" value="Luciferase-like_sf"/>
</dbReference>
<dbReference type="Proteomes" id="UP000325576">
    <property type="component" value="Unassembled WGS sequence"/>
</dbReference>
<protein>
    <submittedName>
        <fullName evidence="6">Alkanesulfonate monooxygenase</fullName>
    </submittedName>
</protein>
<evidence type="ECO:0000256" key="4">
    <source>
        <dbReference type="ARBA" id="ARBA00023033"/>
    </source>
</evidence>
<keyword evidence="1" id="KW-0285">Flavoprotein</keyword>
<comment type="caution">
    <text evidence="6">The sequence shown here is derived from an EMBL/GenBank/DDBJ whole genome shotgun (WGS) entry which is preliminary data.</text>
</comment>
<dbReference type="GO" id="GO:0008726">
    <property type="term" value="F:alkanesulfonate monooxygenase activity"/>
    <property type="evidence" value="ECO:0007669"/>
    <property type="project" value="TreeGrafter"/>
</dbReference>
<accession>A0A0C2WCW0</accession>